<sequence>MTINTYLVGELATHRRGSVIADILPVEVLADIEALPDCGSLLMFGQNWQKLSSEQQGGFREWLALPGRQLLLIPPFNDGLVSANLDWQVQLQSESLVGEGLAASLCDEVKYVFEAITCQFERSLGHSWQNGSLNTLFFKQHATSGQFAVTSLPLWSLTCLDEIEAVKGWTEALFNFAGIAKVSEQDSTSEKEQLILQDAHHVLLCCAYGKSFELGTQLIERVKRLALFNVNDESLINALTDIETHQLFTDGSLSQLGEDTLMASPYKLYADELKRMAP</sequence>
<evidence type="ECO:0000313" key="2">
    <source>
        <dbReference type="Proteomes" id="UP001226574"/>
    </source>
</evidence>
<reference evidence="1 2" key="1">
    <citation type="submission" date="2023-08" db="EMBL/GenBank/DDBJ databases">
        <title>Pseudoalteromonas haloplanktis LL1 genome.</title>
        <authorList>
            <person name="Wu S."/>
        </authorList>
    </citation>
    <scope>NUCLEOTIDE SEQUENCE [LARGE SCALE GENOMIC DNA]</scope>
    <source>
        <strain evidence="1 2">LL1</strain>
    </source>
</reference>
<protein>
    <recommendedName>
        <fullName evidence="3">DUF4261 domain-containing protein</fullName>
    </recommendedName>
</protein>
<keyword evidence="2" id="KW-1185">Reference proteome</keyword>
<organism evidence="1 2">
    <name type="scientific">Pseudoalteromonas haloplanktis</name>
    <name type="common">Alteromonas haloplanktis</name>
    <dbReference type="NCBI Taxonomy" id="228"/>
    <lineage>
        <taxon>Bacteria</taxon>
        <taxon>Pseudomonadati</taxon>
        <taxon>Pseudomonadota</taxon>
        <taxon>Gammaproteobacteria</taxon>
        <taxon>Alteromonadales</taxon>
        <taxon>Pseudoalteromonadaceae</taxon>
        <taxon>Pseudoalteromonas</taxon>
    </lineage>
</organism>
<accession>A0ABU1B7S0</accession>
<evidence type="ECO:0000313" key="1">
    <source>
        <dbReference type="EMBL" id="MDQ9090486.1"/>
    </source>
</evidence>
<dbReference type="EMBL" id="JAVIFY010000002">
    <property type="protein sequence ID" value="MDQ9090486.1"/>
    <property type="molecule type" value="Genomic_DNA"/>
</dbReference>
<evidence type="ECO:0008006" key="3">
    <source>
        <dbReference type="Google" id="ProtNLM"/>
    </source>
</evidence>
<gene>
    <name evidence="1" type="ORF">RC083_02640</name>
</gene>
<comment type="caution">
    <text evidence="1">The sequence shown here is derived from an EMBL/GenBank/DDBJ whole genome shotgun (WGS) entry which is preliminary data.</text>
</comment>
<dbReference type="RefSeq" id="WP_309038350.1">
    <property type="nucleotide sequence ID" value="NZ_JAVIFY010000002.1"/>
</dbReference>
<dbReference type="Proteomes" id="UP001226574">
    <property type="component" value="Unassembled WGS sequence"/>
</dbReference>
<name>A0ABU1B7S0_PSEHA</name>
<proteinExistence type="predicted"/>